<dbReference type="PANTHER" id="PTHR11252">
    <property type="entry name" value="POLYRIBONUCLEOTIDE NUCLEOTIDYLTRANSFERASE"/>
    <property type="match status" value="1"/>
</dbReference>
<feature type="domain" description="Exoribonuclease phosphorolytic" evidence="6">
    <location>
        <begin position="321"/>
        <end position="451"/>
    </location>
</feature>
<dbReference type="AlphaFoldDB" id="A0A7Y2H376"/>
<dbReference type="SUPFAM" id="SSF55666">
    <property type="entry name" value="Ribonuclease PH domain 2-like"/>
    <property type="match status" value="1"/>
</dbReference>
<dbReference type="InterPro" id="IPR015848">
    <property type="entry name" value="PNPase_PH_RNA-bd_bac/org-type"/>
</dbReference>
<dbReference type="FunFam" id="3.30.230.70:FF:000001">
    <property type="entry name" value="Polyribonucleotide nucleotidyltransferase"/>
    <property type="match status" value="1"/>
</dbReference>
<evidence type="ECO:0000259" key="7">
    <source>
        <dbReference type="Pfam" id="PF03725"/>
    </source>
</evidence>
<gene>
    <name evidence="9" type="ORF">HKN21_12315</name>
</gene>
<evidence type="ECO:0000256" key="4">
    <source>
        <dbReference type="ARBA" id="ARBA00022884"/>
    </source>
</evidence>
<dbReference type="InterPro" id="IPR015847">
    <property type="entry name" value="ExoRNase_PH_dom2"/>
</dbReference>
<dbReference type="InterPro" id="IPR012162">
    <property type="entry name" value="PNPase"/>
</dbReference>
<dbReference type="GO" id="GO:0004654">
    <property type="term" value="F:polyribonucleotide nucleotidyltransferase activity"/>
    <property type="evidence" value="ECO:0007669"/>
    <property type="project" value="UniProtKB-UniRule"/>
</dbReference>
<feature type="domain" description="Polyribonucleotide nucleotidyltransferase RNA-binding" evidence="8">
    <location>
        <begin position="240"/>
        <end position="316"/>
    </location>
</feature>
<name>A0A7Y2H376_UNCEI</name>
<sequence>MPESVSLEIGGKTLTLESGHWAKQANGAVVVRYEETVVLAATVGEKEPRPGKDFFPLLVDYREKMYASGRIPGGFFKREGRPTEKEILCCRITDRSLRPMFPEGYMNETQVLLNVLSHDQQNDSDTLGLVGGSAALLISDIPFHNAVSCVRVGRSDGSFVINPTIDEQDECDLNLVVAGTKDSVVMVEGAAEGASEADVLESIRVAHDVIKQICDLQEQLKAKISKPKFDVIPPVVTEGLAERVDADFGSKLREANQIKEKAERGDAISAIKDEALAAYAEVYPDNLDEVKGAIGAITKKDMRDRILKDGVRSDGRGLDDIRKITCETGVLPRTHGSSVFTRGQTQALVVATLGTQKDEQRIDAMEGESWKSYMLHYNFPSFSVGEARPNRGPGRREIGHGKLAERALEPVIPAEETFPYTVRIVSEILESNGSSSMASVCGGSLSLMDAG</sequence>
<dbReference type="EC" id="2.7.7.8" evidence="1 5"/>
<dbReference type="InterPro" id="IPR001247">
    <property type="entry name" value="ExoRNase_PH_dom1"/>
</dbReference>
<dbReference type="InterPro" id="IPR027408">
    <property type="entry name" value="PNPase/RNase_PH_dom_sf"/>
</dbReference>
<dbReference type="GO" id="GO:0006402">
    <property type="term" value="P:mRNA catabolic process"/>
    <property type="evidence" value="ECO:0007669"/>
    <property type="project" value="UniProtKB-UniRule"/>
</dbReference>
<evidence type="ECO:0000313" key="10">
    <source>
        <dbReference type="Proteomes" id="UP000547674"/>
    </source>
</evidence>
<dbReference type="Gene3D" id="3.30.230.70">
    <property type="entry name" value="GHMP Kinase, N-terminal domain"/>
    <property type="match status" value="2"/>
</dbReference>
<dbReference type="EMBL" id="JABDJR010000494">
    <property type="protein sequence ID" value="NNF07537.1"/>
    <property type="molecule type" value="Genomic_DNA"/>
</dbReference>
<dbReference type="InterPro" id="IPR036345">
    <property type="entry name" value="ExoRNase_PH_dom2_sf"/>
</dbReference>
<feature type="non-terminal residue" evidence="9">
    <location>
        <position position="451"/>
    </location>
</feature>
<proteinExistence type="predicted"/>
<dbReference type="NCBIfam" id="NF008805">
    <property type="entry name" value="PRK11824.1"/>
    <property type="match status" value="1"/>
</dbReference>
<dbReference type="GO" id="GO:0000175">
    <property type="term" value="F:3'-5'-RNA exonuclease activity"/>
    <property type="evidence" value="ECO:0007669"/>
    <property type="project" value="TreeGrafter"/>
</dbReference>
<evidence type="ECO:0000313" key="9">
    <source>
        <dbReference type="EMBL" id="NNF07537.1"/>
    </source>
</evidence>
<feature type="domain" description="Exoribonuclease phosphorolytic" evidence="6">
    <location>
        <begin position="12"/>
        <end position="142"/>
    </location>
</feature>
<accession>A0A7Y2H376</accession>
<keyword evidence="3 9" id="KW-0548">Nucleotidyltransferase</keyword>
<dbReference type="NCBIfam" id="TIGR03591">
    <property type="entry name" value="polynuc_phos"/>
    <property type="match status" value="1"/>
</dbReference>
<dbReference type="GO" id="GO:0003723">
    <property type="term" value="F:RNA binding"/>
    <property type="evidence" value="ECO:0007669"/>
    <property type="project" value="UniProtKB-KW"/>
</dbReference>
<organism evidence="9 10">
    <name type="scientific">Eiseniibacteriota bacterium</name>
    <dbReference type="NCBI Taxonomy" id="2212470"/>
    <lineage>
        <taxon>Bacteria</taxon>
        <taxon>Candidatus Eiseniibacteriota</taxon>
    </lineage>
</organism>
<keyword evidence="2 9" id="KW-0808">Transferase</keyword>
<dbReference type="PANTHER" id="PTHR11252:SF0">
    <property type="entry name" value="POLYRIBONUCLEOTIDE NUCLEOTIDYLTRANSFERASE 1, MITOCHONDRIAL"/>
    <property type="match status" value="1"/>
</dbReference>
<protein>
    <recommendedName>
        <fullName evidence="1 5">Polyribonucleotide nucleotidyltransferase</fullName>
        <ecNumber evidence="1 5">2.7.7.8</ecNumber>
    </recommendedName>
</protein>
<evidence type="ECO:0000256" key="1">
    <source>
        <dbReference type="ARBA" id="ARBA00012416"/>
    </source>
</evidence>
<dbReference type="Pfam" id="PF03726">
    <property type="entry name" value="PNPase"/>
    <property type="match status" value="1"/>
</dbReference>
<dbReference type="Pfam" id="PF01138">
    <property type="entry name" value="RNase_PH"/>
    <property type="match status" value="2"/>
</dbReference>
<reference evidence="9 10" key="1">
    <citation type="submission" date="2020-03" db="EMBL/GenBank/DDBJ databases">
        <title>Metabolic flexibility allows generalist bacteria to become dominant in a frequently disturbed ecosystem.</title>
        <authorList>
            <person name="Chen Y.-J."/>
            <person name="Leung P.M."/>
            <person name="Bay S.K."/>
            <person name="Hugenholtz P."/>
            <person name="Kessler A.J."/>
            <person name="Shelley G."/>
            <person name="Waite D.W."/>
            <person name="Cook P.L."/>
            <person name="Greening C."/>
        </authorList>
    </citation>
    <scope>NUCLEOTIDE SEQUENCE [LARGE SCALE GENOMIC DNA]</scope>
    <source>
        <strain evidence="9">SS_bin_28</strain>
    </source>
</reference>
<dbReference type="GO" id="GO:0006396">
    <property type="term" value="P:RNA processing"/>
    <property type="evidence" value="ECO:0007669"/>
    <property type="project" value="InterPro"/>
</dbReference>
<evidence type="ECO:0000259" key="6">
    <source>
        <dbReference type="Pfam" id="PF01138"/>
    </source>
</evidence>
<evidence type="ECO:0000259" key="8">
    <source>
        <dbReference type="Pfam" id="PF03726"/>
    </source>
</evidence>
<evidence type="ECO:0000256" key="3">
    <source>
        <dbReference type="ARBA" id="ARBA00022695"/>
    </source>
</evidence>
<feature type="domain" description="Exoribonuclease phosphorolytic" evidence="7">
    <location>
        <begin position="146"/>
        <end position="208"/>
    </location>
</feature>
<evidence type="ECO:0000256" key="5">
    <source>
        <dbReference type="NCBIfam" id="TIGR03591"/>
    </source>
</evidence>
<comment type="caution">
    <text evidence="9">The sequence shown here is derived from an EMBL/GenBank/DDBJ whole genome shotgun (WGS) entry which is preliminary data.</text>
</comment>
<dbReference type="GO" id="GO:0005829">
    <property type="term" value="C:cytosol"/>
    <property type="evidence" value="ECO:0007669"/>
    <property type="project" value="TreeGrafter"/>
</dbReference>
<dbReference type="Proteomes" id="UP000547674">
    <property type="component" value="Unassembled WGS sequence"/>
</dbReference>
<dbReference type="SUPFAM" id="SSF54211">
    <property type="entry name" value="Ribosomal protein S5 domain 2-like"/>
    <property type="match status" value="2"/>
</dbReference>
<dbReference type="CDD" id="cd11363">
    <property type="entry name" value="RNase_PH_PNPase_1"/>
    <property type="match status" value="1"/>
</dbReference>
<evidence type="ECO:0000256" key="2">
    <source>
        <dbReference type="ARBA" id="ARBA00022679"/>
    </source>
</evidence>
<keyword evidence="4" id="KW-0694">RNA-binding</keyword>
<dbReference type="InterPro" id="IPR020568">
    <property type="entry name" value="Ribosomal_Su5_D2-typ_SF"/>
</dbReference>
<dbReference type="Pfam" id="PF03725">
    <property type="entry name" value="RNase_PH_C"/>
    <property type="match status" value="1"/>
</dbReference>